<reference evidence="6" key="1">
    <citation type="submission" date="2015-11" db="EMBL/GenBank/DDBJ databases">
        <title>Complete genome sequence of a polyethylene glycol-degrading strain Sphingopyxis terrae strain 203-1 (NBRC 15098).</title>
        <authorList>
            <person name="Yoshiyuki O."/>
            <person name="Shouta N."/>
            <person name="Nagata Y."/>
            <person name="Numata M."/>
            <person name="Tsuchikane K."/>
            <person name="Hosoyama A."/>
            <person name="Yamazoe A."/>
            <person name="Tsuda M."/>
            <person name="Fujita N."/>
            <person name="Kawai F."/>
        </authorList>
    </citation>
    <scope>NUCLEOTIDE SEQUENCE [LARGE SCALE GENOMIC DNA]</scope>
    <source>
        <strain evidence="6">203-1</strain>
    </source>
</reference>
<dbReference type="EMBL" id="CP013342">
    <property type="protein sequence ID" value="AMU93317.1"/>
    <property type="molecule type" value="Genomic_DNA"/>
</dbReference>
<evidence type="ECO:0000256" key="3">
    <source>
        <dbReference type="SAM" id="SignalP"/>
    </source>
</evidence>
<dbReference type="KEGG" id="ster:AOA14_01715"/>
<dbReference type="SUPFAM" id="SSF53187">
    <property type="entry name" value="Zn-dependent exopeptidases"/>
    <property type="match status" value="1"/>
</dbReference>
<name>A0A142VVK9_9SPHN</name>
<proteinExistence type="inferred from homology"/>
<evidence type="ECO:0000313" key="6">
    <source>
        <dbReference type="Proteomes" id="UP000076234"/>
    </source>
</evidence>
<protein>
    <recommendedName>
        <fullName evidence="4">Peptidase M14 domain-containing protein</fullName>
    </recommendedName>
</protein>
<evidence type="ECO:0000259" key="4">
    <source>
        <dbReference type="PROSITE" id="PS52035"/>
    </source>
</evidence>
<dbReference type="RefSeq" id="WP_062900523.1">
    <property type="nucleotide sequence ID" value="NZ_CP013342.1"/>
</dbReference>
<reference evidence="5 6" key="2">
    <citation type="journal article" date="2016" name="Genome Announc.">
        <title>Complete Genome Sequence of Sphingopyxis terrae Strain 203-1 (NBRC 111660), a Polyethylene Glycol Degrader.</title>
        <authorList>
            <person name="Ohtsubo Y."/>
            <person name="Nonoyama S."/>
            <person name="Nagata Y."/>
            <person name="Numata M."/>
            <person name="Tsuchikane K."/>
            <person name="Hosoyama A."/>
            <person name="Yamazoe A."/>
            <person name="Tsuda M."/>
            <person name="Fujita N."/>
            <person name="Kawai F."/>
        </authorList>
    </citation>
    <scope>NUCLEOTIDE SEQUENCE [LARGE SCALE GENOMIC DNA]</scope>
    <source>
        <strain evidence="5 6">203-1</strain>
    </source>
</reference>
<dbReference type="CDD" id="cd06237">
    <property type="entry name" value="M14_Nna1-like"/>
    <property type="match status" value="1"/>
</dbReference>
<dbReference type="Pfam" id="PF00246">
    <property type="entry name" value="Peptidase_M14"/>
    <property type="match status" value="1"/>
</dbReference>
<dbReference type="PROSITE" id="PS52035">
    <property type="entry name" value="PEPTIDASE_M14"/>
    <property type="match status" value="1"/>
</dbReference>
<dbReference type="GO" id="GO:0004181">
    <property type="term" value="F:metallocarboxypeptidase activity"/>
    <property type="evidence" value="ECO:0007669"/>
    <property type="project" value="InterPro"/>
</dbReference>
<dbReference type="PANTHER" id="PTHR12756:SF11">
    <property type="entry name" value="CYTOSOLIC CARBOXYPEPTIDASE 1"/>
    <property type="match status" value="1"/>
</dbReference>
<dbReference type="AlphaFoldDB" id="A0A142VVK9"/>
<dbReference type="InterPro" id="IPR000834">
    <property type="entry name" value="Peptidase_M14"/>
</dbReference>
<dbReference type="Proteomes" id="UP000076234">
    <property type="component" value="Chromosome"/>
</dbReference>
<feature type="chain" id="PRO_5007502288" description="Peptidase M14 domain-containing protein" evidence="3">
    <location>
        <begin position="23"/>
        <end position="400"/>
    </location>
</feature>
<accession>A0A142VVK9</accession>
<comment type="caution">
    <text evidence="2">Lacks conserved residue(s) required for the propagation of feature annotation.</text>
</comment>
<dbReference type="GO" id="GO:0008270">
    <property type="term" value="F:zinc ion binding"/>
    <property type="evidence" value="ECO:0007669"/>
    <property type="project" value="InterPro"/>
</dbReference>
<dbReference type="SMART" id="SM00631">
    <property type="entry name" value="Zn_pept"/>
    <property type="match status" value="1"/>
</dbReference>
<dbReference type="InterPro" id="IPR050821">
    <property type="entry name" value="Cytosolic_carboxypeptidase"/>
</dbReference>
<keyword evidence="3" id="KW-0732">Signal</keyword>
<comment type="cofactor">
    <cofactor evidence="1">
        <name>Zn(2+)</name>
        <dbReference type="ChEBI" id="CHEBI:29105"/>
    </cofactor>
</comment>
<feature type="domain" description="Peptidase M14" evidence="4">
    <location>
        <begin position="153"/>
        <end position="400"/>
    </location>
</feature>
<dbReference type="Gene3D" id="3.40.630.10">
    <property type="entry name" value="Zn peptidases"/>
    <property type="match status" value="1"/>
</dbReference>
<feature type="signal peptide" evidence="3">
    <location>
        <begin position="1"/>
        <end position="22"/>
    </location>
</feature>
<evidence type="ECO:0000256" key="2">
    <source>
        <dbReference type="PROSITE-ProRule" id="PRU01379"/>
    </source>
</evidence>
<dbReference type="PANTHER" id="PTHR12756">
    <property type="entry name" value="CYTOSOLIC CARBOXYPEPTIDASE"/>
    <property type="match status" value="1"/>
</dbReference>
<organism evidence="5 6">
    <name type="scientific">Sphingopyxis terrae subsp. terrae NBRC 15098</name>
    <dbReference type="NCBI Taxonomy" id="1219058"/>
    <lineage>
        <taxon>Bacteria</taxon>
        <taxon>Pseudomonadati</taxon>
        <taxon>Pseudomonadota</taxon>
        <taxon>Alphaproteobacteria</taxon>
        <taxon>Sphingomonadales</taxon>
        <taxon>Sphingomonadaceae</taxon>
        <taxon>Sphingopyxis</taxon>
    </lineage>
</organism>
<gene>
    <name evidence="5" type="ORF">AOA14_01715</name>
</gene>
<evidence type="ECO:0000313" key="5">
    <source>
        <dbReference type="EMBL" id="AMU93317.1"/>
    </source>
</evidence>
<evidence type="ECO:0000256" key="1">
    <source>
        <dbReference type="ARBA" id="ARBA00001947"/>
    </source>
</evidence>
<comment type="similarity">
    <text evidence="2">Belongs to the peptidase M14 family.</text>
</comment>
<dbReference type="PROSITE" id="PS51257">
    <property type="entry name" value="PROKAR_LIPOPROTEIN"/>
    <property type="match status" value="1"/>
</dbReference>
<dbReference type="STRING" id="1219058.AOA14_01715"/>
<dbReference type="GO" id="GO:0006508">
    <property type="term" value="P:proteolysis"/>
    <property type="evidence" value="ECO:0007669"/>
    <property type="project" value="InterPro"/>
</dbReference>
<sequence length="400" mass="42200">MRLSSALAQRVALALVIGGTGACSGTPPLPPPLAAATVERGSGCTTSTVRIDFDFDEAPASRCVIRGERSFTILIGPEHAPPINPSPWYAFRYRASGSADISVELDYLGAAHRYAPKLTVGGTATPLSASVAADGMSATLSLPAGEGIVSGQELFGSDRYDALLDRLAALPAAERLTLGASLDGRLLSAVHIGDTKAPRLVVLIGRAHPPEITGALAMDAFLRALADEIAAGRVDTAATQFLILPLLNPDGVARGHWRANRGGVDLNRDWGIFSQPETRAVKTWLDRLPAGVRPVAMVDFHSTQHSLFYVQGADETTPAEEAFLAAWLGGKEKALPGYPFTIERRNANPGSGTSKNWFHATYGIPAFTYEAGDEADRPGIDAAGEKLARAFLSALPLLAR</sequence>